<gene>
    <name evidence="1" type="ORF">GCM10020366_57540</name>
</gene>
<proteinExistence type="predicted"/>
<dbReference type="Proteomes" id="UP001500483">
    <property type="component" value="Unassembled WGS sequence"/>
</dbReference>
<accession>A0ABP6RZ32</accession>
<organism evidence="1 2">
    <name type="scientific">Saccharopolyspora gregorii</name>
    <dbReference type="NCBI Taxonomy" id="33914"/>
    <lineage>
        <taxon>Bacteria</taxon>
        <taxon>Bacillati</taxon>
        <taxon>Actinomycetota</taxon>
        <taxon>Actinomycetes</taxon>
        <taxon>Pseudonocardiales</taxon>
        <taxon>Pseudonocardiaceae</taxon>
        <taxon>Saccharopolyspora</taxon>
    </lineage>
</organism>
<protein>
    <submittedName>
        <fullName evidence="1">Uncharacterized protein</fullName>
    </submittedName>
</protein>
<sequence length="71" mass="7914">MPDTVAEAFPRVHSLPAEDAREFAAERAESLRTTTSIAPHLQLITEWRHPAEVHTDPELAARLARDLDQTG</sequence>
<dbReference type="EMBL" id="BAAAYK010000038">
    <property type="protein sequence ID" value="GAA3363881.1"/>
    <property type="molecule type" value="Genomic_DNA"/>
</dbReference>
<evidence type="ECO:0000313" key="2">
    <source>
        <dbReference type="Proteomes" id="UP001500483"/>
    </source>
</evidence>
<reference evidence="2" key="1">
    <citation type="journal article" date="2019" name="Int. J. Syst. Evol. Microbiol.">
        <title>The Global Catalogue of Microorganisms (GCM) 10K type strain sequencing project: providing services to taxonomists for standard genome sequencing and annotation.</title>
        <authorList>
            <consortium name="The Broad Institute Genomics Platform"/>
            <consortium name="The Broad Institute Genome Sequencing Center for Infectious Disease"/>
            <person name="Wu L."/>
            <person name="Ma J."/>
        </authorList>
    </citation>
    <scope>NUCLEOTIDE SEQUENCE [LARGE SCALE GENOMIC DNA]</scope>
    <source>
        <strain evidence="2">JCM 9687</strain>
    </source>
</reference>
<dbReference type="RefSeq" id="WP_344930685.1">
    <property type="nucleotide sequence ID" value="NZ_BAAAYK010000038.1"/>
</dbReference>
<name>A0ABP6RZ32_9PSEU</name>
<evidence type="ECO:0000313" key="1">
    <source>
        <dbReference type="EMBL" id="GAA3363881.1"/>
    </source>
</evidence>
<comment type="caution">
    <text evidence="1">The sequence shown here is derived from an EMBL/GenBank/DDBJ whole genome shotgun (WGS) entry which is preliminary data.</text>
</comment>
<keyword evidence="2" id="KW-1185">Reference proteome</keyword>